<dbReference type="AlphaFoldDB" id="A0A7G2JXN6"/>
<proteinExistence type="predicted"/>
<feature type="non-terminal residue" evidence="2">
    <location>
        <position position="1"/>
    </location>
</feature>
<evidence type="ECO:0000259" key="1">
    <source>
        <dbReference type="Pfam" id="PF00884"/>
    </source>
</evidence>
<dbReference type="EC" id="3.1.6.-" evidence="2"/>
<accession>A0A7G2JXN6</accession>
<organism evidence="2">
    <name type="scientific">Haemophilus influenzae HK1212</name>
    <dbReference type="NCBI Taxonomy" id="456482"/>
    <lineage>
        <taxon>Bacteria</taxon>
        <taxon>Pseudomonadati</taxon>
        <taxon>Pseudomonadota</taxon>
        <taxon>Gammaproteobacteria</taxon>
        <taxon>Pasteurellales</taxon>
        <taxon>Pasteurellaceae</taxon>
        <taxon>Haemophilus</taxon>
    </lineage>
</organism>
<name>A0A7G2JXN6_HAEIF</name>
<dbReference type="EMBL" id="ABFC01000954">
    <property type="protein sequence ID" value="EFA28083.1"/>
    <property type="molecule type" value="Genomic_DNA"/>
</dbReference>
<dbReference type="InterPro" id="IPR017850">
    <property type="entry name" value="Alkaline_phosphatase_core_sf"/>
</dbReference>
<dbReference type="InterPro" id="IPR051849">
    <property type="entry name" value="GAG-degrading_sulfatase"/>
</dbReference>
<protein>
    <submittedName>
        <fullName evidence="2">Cerebroside-sulfatase</fullName>
        <ecNumber evidence="2">3.1.6.-</ecNumber>
    </submittedName>
</protein>
<dbReference type="GO" id="GO:0015024">
    <property type="term" value="F:glucuronate-2-sulfatase activity"/>
    <property type="evidence" value="ECO:0007669"/>
    <property type="project" value="TreeGrafter"/>
</dbReference>
<dbReference type="PANTHER" id="PTHR46615:SF1">
    <property type="entry name" value="ARYLSULFATASE K"/>
    <property type="match status" value="1"/>
</dbReference>
<dbReference type="InterPro" id="IPR000917">
    <property type="entry name" value="Sulfatase_N"/>
</dbReference>
<dbReference type="Pfam" id="PF00884">
    <property type="entry name" value="Sulfatase"/>
    <property type="match status" value="1"/>
</dbReference>
<dbReference type="SUPFAM" id="SSF53649">
    <property type="entry name" value="Alkaline phosphatase-like"/>
    <property type="match status" value="1"/>
</dbReference>
<comment type="caution">
    <text evidence="2">The sequence shown here is derived from an EMBL/GenBank/DDBJ whole genome shotgun (WGS) entry which is preliminary data.</text>
</comment>
<gene>
    <name evidence="2" type="ORF">HAINFHK1212_0441</name>
</gene>
<reference evidence="2" key="1">
    <citation type="journal article" date="2010" name="Genomics">
        <title>Tracing phylogenomic events leading to diversity of Haemophilus influenzae and the emergence of Brazilian Purpuric Fever (BPF)-associated clones.</title>
        <authorList>
            <person name="Papazisi L."/>
            <person name="Ratnayake S."/>
            <person name="Remortel B.G."/>
            <person name="Bock G.R."/>
            <person name="Liang W."/>
            <person name="Saeed A.I."/>
            <person name="Liu J."/>
            <person name="Fleischmann R.D."/>
            <person name="Kilian M."/>
            <person name="Peterson S.N."/>
        </authorList>
    </citation>
    <scope>NUCLEOTIDE SEQUENCE [LARGE SCALE GENOMIC DNA]</scope>
    <source>
        <strain evidence="2">HK1212</strain>
    </source>
</reference>
<keyword evidence="2" id="KW-0378">Hydrolase</keyword>
<dbReference type="GO" id="GO:0004065">
    <property type="term" value="F:arylsulfatase activity"/>
    <property type="evidence" value="ECO:0007669"/>
    <property type="project" value="TreeGrafter"/>
</dbReference>
<feature type="domain" description="Sulfatase N-terminal" evidence="1">
    <location>
        <begin position="1"/>
        <end position="79"/>
    </location>
</feature>
<sequence length="108" mass="12500">LFDYLQKRGIYDRTFLVATADHGNAMGAHRMIEKGEFMFDTTYNIPMIIKDPNSDRVNQEDDNLVYLHDLTSTVFDLANQKVPESFEGQSIFPIMRQRQDNQRKGVLG</sequence>
<dbReference type="PANTHER" id="PTHR46615">
    <property type="entry name" value="ARYLSULFATASE K"/>
    <property type="match status" value="1"/>
</dbReference>
<evidence type="ECO:0000313" key="2">
    <source>
        <dbReference type="EMBL" id="EFA28083.1"/>
    </source>
</evidence>
<dbReference type="Gene3D" id="3.40.720.10">
    <property type="entry name" value="Alkaline Phosphatase, subunit A"/>
    <property type="match status" value="1"/>
</dbReference>